<evidence type="ECO:0000256" key="2">
    <source>
        <dbReference type="RuleBase" id="RU003707"/>
    </source>
</evidence>
<evidence type="ECO:0000313" key="4">
    <source>
        <dbReference type="Proteomes" id="UP000481109"/>
    </source>
</evidence>
<dbReference type="PROSITE" id="PS00166">
    <property type="entry name" value="ENOYL_COA_HYDRATASE"/>
    <property type="match status" value="1"/>
</dbReference>
<organism evidence="3 4">
    <name type="scientific">Streptomyces mesophilus</name>
    <dbReference type="NCBI Taxonomy" id="1775132"/>
    <lineage>
        <taxon>Bacteria</taxon>
        <taxon>Bacillati</taxon>
        <taxon>Actinomycetota</taxon>
        <taxon>Actinomycetes</taxon>
        <taxon>Kitasatosporales</taxon>
        <taxon>Streptomycetaceae</taxon>
        <taxon>Streptomyces</taxon>
    </lineage>
</organism>
<dbReference type="Proteomes" id="UP000481109">
    <property type="component" value="Unassembled WGS sequence"/>
</dbReference>
<dbReference type="GO" id="GO:0003824">
    <property type="term" value="F:catalytic activity"/>
    <property type="evidence" value="ECO:0007669"/>
    <property type="project" value="InterPro"/>
</dbReference>
<comment type="similarity">
    <text evidence="1 2">Belongs to the enoyl-CoA hydratase/isomerase family.</text>
</comment>
<name>A0A6G4XBN7_9ACTN</name>
<dbReference type="SUPFAM" id="SSF52096">
    <property type="entry name" value="ClpP/crotonase"/>
    <property type="match status" value="1"/>
</dbReference>
<sequence length="263" mass="28483">MTTDQDTVLYGVADGIATLTLNRPRRRNAFTLEMIDDWAEALRTAGADPEVRVIVLTGAGKGFCAGVDMDTLLAVEDTPLAQKNLLHLQVHQVARAIEELDKPVIAAINGDATGAGLDMALMCDMRFTARSARLSESYIRLGLVPGDGGCWYLPRLVGQAKALELLLSGEFVDAEEALRMGMVNRVYDDECLLDETYAFAAKLAANPALPMGIIKRTVRAGERLDIRTSLDLISSHMAVVMSTDDARKAMATFRDGVVGPKKN</sequence>
<dbReference type="Pfam" id="PF00378">
    <property type="entry name" value="ECH_1"/>
    <property type="match status" value="1"/>
</dbReference>
<reference evidence="3 4" key="1">
    <citation type="submission" date="2020-02" db="EMBL/GenBank/DDBJ databases">
        <title>Whole-genome analyses of novel actinobacteria.</title>
        <authorList>
            <person name="Sahin N."/>
            <person name="Tokatli A."/>
        </authorList>
    </citation>
    <scope>NUCLEOTIDE SEQUENCE [LARGE SCALE GENOMIC DNA]</scope>
    <source>
        <strain evidence="3 4">YC504</strain>
    </source>
</reference>
<dbReference type="InterPro" id="IPR001753">
    <property type="entry name" value="Enoyl-CoA_hydra/iso"/>
</dbReference>
<accession>A0A6G4XBN7</accession>
<dbReference type="EMBL" id="JAAKZW010000001">
    <property type="protein sequence ID" value="NGO74154.1"/>
    <property type="molecule type" value="Genomic_DNA"/>
</dbReference>
<evidence type="ECO:0000313" key="3">
    <source>
        <dbReference type="EMBL" id="NGO74154.1"/>
    </source>
</evidence>
<gene>
    <name evidence="3" type="ORF">G6045_00395</name>
</gene>
<dbReference type="CDD" id="cd06558">
    <property type="entry name" value="crotonase-like"/>
    <property type="match status" value="1"/>
</dbReference>
<dbReference type="InterPro" id="IPR029045">
    <property type="entry name" value="ClpP/crotonase-like_dom_sf"/>
</dbReference>
<protein>
    <submittedName>
        <fullName evidence="3">Enoyl-CoA hydratase</fullName>
    </submittedName>
</protein>
<keyword evidence="4" id="KW-1185">Reference proteome</keyword>
<dbReference type="Gene3D" id="3.90.226.10">
    <property type="entry name" value="2-enoyl-CoA Hydratase, Chain A, domain 1"/>
    <property type="match status" value="1"/>
</dbReference>
<proteinExistence type="inferred from homology"/>
<comment type="caution">
    <text evidence="3">The sequence shown here is derived from an EMBL/GenBank/DDBJ whole genome shotgun (WGS) entry which is preliminary data.</text>
</comment>
<evidence type="ECO:0000256" key="1">
    <source>
        <dbReference type="ARBA" id="ARBA00005254"/>
    </source>
</evidence>
<dbReference type="RefSeq" id="WP_165329676.1">
    <property type="nucleotide sequence ID" value="NZ_JAAKZW010000001.1"/>
</dbReference>
<dbReference type="InterPro" id="IPR018376">
    <property type="entry name" value="Enoyl-CoA_hyd/isom_CS"/>
</dbReference>
<dbReference type="AlphaFoldDB" id="A0A6G4XBN7"/>
<dbReference type="PANTHER" id="PTHR43802">
    <property type="entry name" value="ENOYL-COA HYDRATASE"/>
    <property type="match status" value="1"/>
</dbReference>
<dbReference type="PANTHER" id="PTHR43802:SF1">
    <property type="entry name" value="IP11341P-RELATED"/>
    <property type="match status" value="1"/>
</dbReference>